<gene>
    <name evidence="1" type="ORF">QWZ12_13355</name>
</gene>
<sequence length="106" mass="11230">MVTTSYGEASSPRNRSARVFPVAGSVRDPARSDSVVPRPRDTRHILLRALAGGMRVAIGDLVGLLPDHPQPLSAVLDLVDAGDAVIDLDSAFDASSRVWLSPATRV</sequence>
<name>A0ABT8BHG1_9HYPH</name>
<proteinExistence type="predicted"/>
<evidence type="ECO:0008006" key="3">
    <source>
        <dbReference type="Google" id="ProtNLM"/>
    </source>
</evidence>
<evidence type="ECO:0000313" key="1">
    <source>
        <dbReference type="EMBL" id="MDN3591587.1"/>
    </source>
</evidence>
<evidence type="ECO:0000313" key="2">
    <source>
        <dbReference type="Proteomes" id="UP001224644"/>
    </source>
</evidence>
<reference evidence="2" key="1">
    <citation type="journal article" date="2019" name="Int. J. Syst. Evol. Microbiol.">
        <title>The Global Catalogue of Microorganisms (GCM) 10K type strain sequencing project: providing services to taxonomists for standard genome sequencing and annotation.</title>
        <authorList>
            <consortium name="The Broad Institute Genomics Platform"/>
            <consortium name="The Broad Institute Genome Sequencing Center for Infectious Disease"/>
            <person name="Wu L."/>
            <person name="Ma J."/>
        </authorList>
    </citation>
    <scope>NUCLEOTIDE SEQUENCE [LARGE SCALE GENOMIC DNA]</scope>
    <source>
        <strain evidence="2">CECT 7069</strain>
    </source>
</reference>
<comment type="caution">
    <text evidence="1">The sequence shown here is derived from an EMBL/GenBank/DDBJ whole genome shotgun (WGS) entry which is preliminary data.</text>
</comment>
<keyword evidence="2" id="KW-1185">Reference proteome</keyword>
<protein>
    <recommendedName>
        <fullName evidence="3">DUF2249 domain-containing protein</fullName>
    </recommendedName>
</protein>
<dbReference type="Proteomes" id="UP001224644">
    <property type="component" value="Unassembled WGS sequence"/>
</dbReference>
<dbReference type="RefSeq" id="WP_238225599.1">
    <property type="nucleotide sequence ID" value="NZ_BPQD01000014.1"/>
</dbReference>
<organism evidence="1 2">
    <name type="scientific">Methylobacterium adhaesivum</name>
    <dbReference type="NCBI Taxonomy" id="333297"/>
    <lineage>
        <taxon>Bacteria</taxon>
        <taxon>Pseudomonadati</taxon>
        <taxon>Pseudomonadota</taxon>
        <taxon>Alphaproteobacteria</taxon>
        <taxon>Hyphomicrobiales</taxon>
        <taxon>Methylobacteriaceae</taxon>
        <taxon>Methylobacterium</taxon>
    </lineage>
</organism>
<accession>A0ABT8BHG1</accession>
<dbReference type="EMBL" id="JAUFPX010000012">
    <property type="protein sequence ID" value="MDN3591587.1"/>
    <property type="molecule type" value="Genomic_DNA"/>
</dbReference>